<evidence type="ECO:0000256" key="1">
    <source>
        <dbReference type="SAM" id="Coils"/>
    </source>
</evidence>
<keyword evidence="3" id="KW-1185">Reference proteome</keyword>
<dbReference type="EMBL" id="DS548247">
    <property type="protein sequence ID" value="EDR29012.1"/>
    <property type="molecule type" value="Genomic_DNA"/>
</dbReference>
<evidence type="ECO:0000313" key="2">
    <source>
        <dbReference type="EMBL" id="EDR29012.1"/>
    </source>
</evidence>
<dbReference type="KEGG" id="edi:EDI_004730"/>
<dbReference type="eggNOG" id="ENOG502RHKG">
    <property type="taxonomic scope" value="Eukaryota"/>
</dbReference>
<dbReference type="RefSeq" id="XP_001734831.1">
    <property type="nucleotide sequence ID" value="XM_001734779.1"/>
</dbReference>
<proteinExistence type="predicted"/>
<gene>
    <name evidence="2" type="ORF">EDI_004730</name>
</gene>
<dbReference type="OMA" id="MEPYNEV"/>
<accession>B0E8Z8</accession>
<reference evidence="3" key="1">
    <citation type="submission" date="2007-12" db="EMBL/GenBank/DDBJ databases">
        <title>Annotation of Entamoeba dispar SAW760.</title>
        <authorList>
            <person name="Lorenzi H."/>
            <person name="Inman J."/>
            <person name="Schobel S."/>
            <person name="Amedeo P."/>
            <person name="Caler E."/>
        </authorList>
    </citation>
    <scope>NUCLEOTIDE SEQUENCE [LARGE SCALE GENOMIC DNA]</scope>
    <source>
        <strain evidence="3">ATCC PRA-260 / SAW760</strain>
    </source>
</reference>
<dbReference type="AlphaFoldDB" id="B0E8Z8"/>
<dbReference type="Proteomes" id="UP000008076">
    <property type="component" value="Unassembled WGS sequence"/>
</dbReference>
<dbReference type="OrthoDB" id="10387527at2759"/>
<sequence>MEPYNEVIYQLSAQEENKKKSINDYVASLNQTNILFSKVLQSLMETSAANSQTIISFIEKQSSSQLSQIEYLKQQNQQLQLQINQLQQQINALQGAHDSTKLQCSNLIKEMDKQNTNHPFVQSPRYSPLGLHVQGSPTTSIYSTDN</sequence>
<organism evidence="3">
    <name type="scientific">Entamoeba dispar (strain ATCC PRA-260 / SAW760)</name>
    <dbReference type="NCBI Taxonomy" id="370354"/>
    <lineage>
        <taxon>Eukaryota</taxon>
        <taxon>Amoebozoa</taxon>
        <taxon>Evosea</taxon>
        <taxon>Archamoebae</taxon>
        <taxon>Mastigamoebida</taxon>
        <taxon>Entamoebidae</taxon>
        <taxon>Entamoeba</taxon>
    </lineage>
</organism>
<dbReference type="VEuPathDB" id="AmoebaDB:EDI_004730"/>
<name>B0E8Z8_ENTDS</name>
<keyword evidence="1" id="KW-0175">Coiled coil</keyword>
<dbReference type="GeneID" id="5879755"/>
<evidence type="ECO:0000313" key="3">
    <source>
        <dbReference type="Proteomes" id="UP000008076"/>
    </source>
</evidence>
<protein>
    <submittedName>
        <fullName evidence="2">Uncharacterized protein</fullName>
    </submittedName>
</protein>
<feature type="coiled-coil region" evidence="1">
    <location>
        <begin position="69"/>
        <end position="103"/>
    </location>
</feature>